<dbReference type="Pfam" id="PF01905">
    <property type="entry name" value="DevR"/>
    <property type="match status" value="1"/>
</dbReference>
<protein>
    <submittedName>
        <fullName evidence="3">Type I-B CRISPR-associated protein Cas7/Cst2/DevR</fullName>
    </submittedName>
</protein>
<sequence>MAYLAGRMVIAVEAGAPNNGKGEETRARVKYARIRGQSYPYVSAQAVRRWIRDGMVELGSVPSPVTRVGKAQGKAQKANTEADPVRYADDDLFGYMRAGAKKDDAATTLRDSPFMLGTLLSVEPVQVTEDFGVMSRGVIEPVLHGHEFYTADLAAPFLLDVPRIGTFTVPTSEGVGRPNYLSQEAALAVAEAAAAGATPVTFRHQPAVRLPLEERRNRAALLLEALAHLSGGAKQALHYGDRVPALLVVVPFQGGVNPLAHCIDSEPGVGARLRGDVLRQELRAWEGEWEPPVRIGWRPGFHDEQRLVFEKECAEELAAGRIVIDHPRTLLRNLAAELREGRHDGWFDDPVREAREAA</sequence>
<evidence type="ECO:0000256" key="1">
    <source>
        <dbReference type="ARBA" id="ARBA00023118"/>
    </source>
</evidence>
<evidence type="ECO:0000256" key="2">
    <source>
        <dbReference type="ARBA" id="ARBA00025626"/>
    </source>
</evidence>
<dbReference type="NCBIfam" id="TIGR02585">
    <property type="entry name" value="cas_Cst2_DevR"/>
    <property type="match status" value="1"/>
</dbReference>
<accession>A0ABN1NN45</accession>
<dbReference type="NCBIfam" id="TIGR01875">
    <property type="entry name" value="cas_MJ0381"/>
    <property type="match status" value="1"/>
</dbReference>
<reference evidence="3 4" key="1">
    <citation type="journal article" date="2019" name="Int. J. Syst. Evol. Microbiol.">
        <title>The Global Catalogue of Microorganisms (GCM) 10K type strain sequencing project: providing services to taxonomists for standard genome sequencing and annotation.</title>
        <authorList>
            <consortium name="The Broad Institute Genomics Platform"/>
            <consortium name="The Broad Institute Genome Sequencing Center for Infectious Disease"/>
            <person name="Wu L."/>
            <person name="Ma J."/>
        </authorList>
    </citation>
    <scope>NUCLEOTIDE SEQUENCE [LARGE SCALE GENOMIC DNA]</scope>
    <source>
        <strain evidence="3 4">JCM 10673</strain>
    </source>
</reference>
<evidence type="ECO:0000313" key="4">
    <source>
        <dbReference type="Proteomes" id="UP001501005"/>
    </source>
</evidence>
<keyword evidence="1" id="KW-0051">Antiviral defense</keyword>
<name>A0ABN1NN45_9ACTN</name>
<dbReference type="Proteomes" id="UP001501005">
    <property type="component" value="Unassembled WGS sequence"/>
</dbReference>
<keyword evidence="4" id="KW-1185">Reference proteome</keyword>
<comment type="function">
    <text evidence="2">CRISPR (clustered regularly interspaced short palindromic repeat) is an adaptive immune system that provides protection against mobile genetic elements (viruses, transposable elements and conjugative plasmids). CRISPR clusters contain spacers, sequences complementary to antecedent mobile elements, and target invading nucleic acids. CRISPR clusters are transcribed and processed into CRISPR RNA (crRNA).</text>
</comment>
<gene>
    <name evidence="3" type="primary">cas7i</name>
    <name evidence="3" type="ORF">GCM10009549_26180</name>
</gene>
<dbReference type="InterPro" id="IPR010154">
    <property type="entry name" value="CRISPR-assoc_Cas7/Cst2/DevR"/>
</dbReference>
<dbReference type="EMBL" id="BAAAHG010000017">
    <property type="protein sequence ID" value="GAA0913212.1"/>
    <property type="molecule type" value="Genomic_DNA"/>
</dbReference>
<comment type="caution">
    <text evidence="3">The sequence shown here is derived from an EMBL/GenBank/DDBJ whole genome shotgun (WGS) entry which is preliminary data.</text>
</comment>
<proteinExistence type="predicted"/>
<dbReference type="RefSeq" id="WP_344049628.1">
    <property type="nucleotide sequence ID" value="NZ_BAAAHG010000017.1"/>
</dbReference>
<evidence type="ECO:0000313" key="3">
    <source>
        <dbReference type="EMBL" id="GAA0913212.1"/>
    </source>
</evidence>
<organism evidence="3 4">
    <name type="scientific">Streptomyces thermoalcalitolerans</name>
    <dbReference type="NCBI Taxonomy" id="65605"/>
    <lineage>
        <taxon>Bacteria</taxon>
        <taxon>Bacillati</taxon>
        <taxon>Actinomycetota</taxon>
        <taxon>Actinomycetes</taxon>
        <taxon>Kitasatosporales</taxon>
        <taxon>Streptomycetaceae</taxon>
        <taxon>Streptomyces</taxon>
    </lineage>
</organism>
<dbReference type="InterPro" id="IPR013414">
    <property type="entry name" value="Cas7/Cst2/DevR_sub_I-B/Tneap"/>
</dbReference>